<sequence>MAQGKLFPAAVHARCGRCGNRTDLRPGACAGAVIGADFCVAYPEITLEVVAEDRTVDLVEEQCDVAIRINPSPDSSLVGRCFAKDRLVAVAAPSIAMPSGEAVHPVPGVVMSSIQPTTWVLDGGRLVLEPVPRMQFSSFLMVRDAVIAGGGVALIPQSIASEQLARGALVQWAPSPAWSRRYGYCIPPGAWQHRRCAPSWISSVPAIRTCRWC</sequence>
<dbReference type="InterPro" id="IPR058163">
    <property type="entry name" value="LysR-type_TF_proteobact-type"/>
</dbReference>
<dbReference type="Pfam" id="PF03466">
    <property type="entry name" value="LysR_substrate"/>
    <property type="match status" value="1"/>
</dbReference>
<comment type="similarity">
    <text evidence="1">Belongs to the LysR transcriptional regulatory family.</text>
</comment>
<evidence type="ECO:0000256" key="1">
    <source>
        <dbReference type="ARBA" id="ARBA00009437"/>
    </source>
</evidence>
<evidence type="ECO:0000259" key="2">
    <source>
        <dbReference type="Pfam" id="PF03466"/>
    </source>
</evidence>
<dbReference type="SUPFAM" id="SSF53850">
    <property type="entry name" value="Periplasmic binding protein-like II"/>
    <property type="match status" value="1"/>
</dbReference>
<evidence type="ECO:0000313" key="3">
    <source>
        <dbReference type="EMBL" id="RNL06675.1"/>
    </source>
</evidence>
<dbReference type="InterPro" id="IPR005119">
    <property type="entry name" value="LysR_subst-bd"/>
</dbReference>
<name>A0AAE8F8U7_XANVA</name>
<proteinExistence type="inferred from homology"/>
<dbReference type="KEGG" id="xva:C7V42_00200"/>
<dbReference type="Gene3D" id="3.40.190.10">
    <property type="entry name" value="Periplasmic binding protein-like II"/>
    <property type="match status" value="2"/>
</dbReference>
<accession>A0AAE8F8U7</accession>
<organism evidence="3 4">
    <name type="scientific">Xanthomonas vasicola pv. vasculorum</name>
    <dbReference type="NCBI Taxonomy" id="325776"/>
    <lineage>
        <taxon>Bacteria</taxon>
        <taxon>Pseudomonadati</taxon>
        <taxon>Pseudomonadota</taxon>
        <taxon>Gammaproteobacteria</taxon>
        <taxon>Lysobacterales</taxon>
        <taxon>Lysobacteraceae</taxon>
        <taxon>Xanthomonas</taxon>
    </lineage>
</organism>
<dbReference type="EMBL" id="PYTT01000016">
    <property type="protein sequence ID" value="RNL06675.1"/>
    <property type="molecule type" value="Genomic_DNA"/>
</dbReference>
<gene>
    <name evidence="3" type="ORF">C9386_02385</name>
</gene>
<comment type="caution">
    <text evidence="3">The sequence shown here is derived from an EMBL/GenBank/DDBJ whole genome shotgun (WGS) entry which is preliminary data.</text>
</comment>
<dbReference type="AlphaFoldDB" id="A0AAE8F8U7"/>
<evidence type="ECO:0000313" key="4">
    <source>
        <dbReference type="Proteomes" id="UP000284283"/>
    </source>
</evidence>
<feature type="domain" description="LysR substrate-binding" evidence="2">
    <location>
        <begin position="36"/>
        <end position="194"/>
    </location>
</feature>
<reference evidence="3 4" key="1">
    <citation type="submission" date="2018-03" db="EMBL/GenBank/DDBJ databases">
        <authorList>
            <person name="Wu G."/>
        </authorList>
    </citation>
    <scope>NUCLEOTIDE SEQUENCE [LARGE SCALE GENOMIC DNA]</scope>
    <source>
        <strain evidence="3 4">SAM-118</strain>
    </source>
</reference>
<dbReference type="PANTHER" id="PTHR30537">
    <property type="entry name" value="HTH-TYPE TRANSCRIPTIONAL REGULATOR"/>
    <property type="match status" value="1"/>
</dbReference>
<protein>
    <recommendedName>
        <fullName evidence="2">LysR substrate-binding domain-containing protein</fullName>
    </recommendedName>
</protein>
<dbReference type="PANTHER" id="PTHR30537:SF5">
    <property type="entry name" value="HTH-TYPE TRANSCRIPTIONAL ACTIVATOR TTDR-RELATED"/>
    <property type="match status" value="1"/>
</dbReference>
<dbReference type="Proteomes" id="UP000284283">
    <property type="component" value="Unassembled WGS sequence"/>
</dbReference>